<keyword evidence="4" id="KW-0808">Transferase</keyword>
<feature type="region of interest" description="Disordered" evidence="8">
    <location>
        <begin position="124"/>
        <end position="200"/>
    </location>
</feature>
<evidence type="ECO:0000256" key="1">
    <source>
        <dbReference type="ARBA" id="ARBA00004141"/>
    </source>
</evidence>
<feature type="transmembrane region" description="Helical" evidence="9">
    <location>
        <begin position="65"/>
        <end position="83"/>
    </location>
</feature>
<keyword evidence="7 9" id="KW-0472">Membrane</keyword>
<evidence type="ECO:0000256" key="4">
    <source>
        <dbReference type="ARBA" id="ARBA00022679"/>
    </source>
</evidence>
<dbReference type="PANTHER" id="PTHR31595:SF57">
    <property type="entry name" value="OS04G0481900 PROTEIN"/>
    <property type="match status" value="1"/>
</dbReference>
<evidence type="ECO:0000256" key="3">
    <source>
        <dbReference type="ARBA" id="ARBA00007282"/>
    </source>
</evidence>
<feature type="transmembrane region" description="Helical" evidence="9">
    <location>
        <begin position="411"/>
        <end position="436"/>
    </location>
</feature>
<dbReference type="AlphaFoldDB" id="A0AAX6MPH8"/>
<gene>
    <name evidence="11" type="ORF">Daesc_004496</name>
</gene>
<dbReference type="InterPro" id="IPR044851">
    <property type="entry name" value="Wax_synthase"/>
</dbReference>
<keyword evidence="6 9" id="KW-1133">Transmembrane helix</keyword>
<keyword evidence="5 9" id="KW-0812">Transmembrane</keyword>
<feature type="compositionally biased region" description="Polar residues" evidence="8">
    <location>
        <begin position="131"/>
        <end position="160"/>
    </location>
</feature>
<name>A0AAX6MPH8_9PEZI</name>
<keyword evidence="12" id="KW-1185">Reference proteome</keyword>
<feature type="transmembrane region" description="Helical" evidence="9">
    <location>
        <begin position="89"/>
        <end position="111"/>
    </location>
</feature>
<feature type="transmembrane region" description="Helical" evidence="9">
    <location>
        <begin position="502"/>
        <end position="521"/>
    </location>
</feature>
<comment type="caution">
    <text evidence="11">The sequence shown here is derived from an EMBL/GenBank/DDBJ whole genome shotgun (WGS) entry which is preliminary data.</text>
</comment>
<evidence type="ECO:0000259" key="10">
    <source>
        <dbReference type="Pfam" id="PF13813"/>
    </source>
</evidence>
<sequence length="646" mass="73861">MAQQDIDTDIASAYREIYRAKFQDDVQTGVKKPFLVPLYLITYWVIPIIYLTIPHKNRPWIYRARWLVLAFAVAFNLHIILHVSSHNFASAYGAGLVGAWGIVWNFALLVWTNPQWEAKRVEIRRKKRPQDAQSTQDNGSKGPSSPFSSQNGYAVQTTKNSKAEGDSGSTTGLELNGHKPNDNGSAHNRKEGGNNTVNSKTALDHTELSEELRKLLFETVPSLRKYQNDDEILAELKKLGEEQEFEYYWQEYPADASLWTRLYWVFDIANSFRMTGKQLASFSLPLSEFISSLGKEEKTINMLFQGWNWAIPCLPPYDLPPTINGYQLPLNAVVPHRSKQGYTRCLSRKSFFLTRLFRDIVPGYLLVDFCAVHMTADPYFVLGPEHHHVAGVPLPPHLASLSPVALSAQRAFFSFLGVISALQLFFAFGSLALAFLPPIPQILRLRSHPWHLPSFSGSFVEVLDRGLPGFWGSWWHQTFRFGFAAPSRWLERRGYVRSGSPAHRLIVFVLAFVQSGFLHASGSYSTVPRHSRWWHPLLFFALAGIGSSLQTWLARQVFGGLIRRLPRWVRRLGNLVFVLGWMGLTGWALVDDLARCGLWLFEPVPVSVFRWLGYGPTQDRRVWRYERDFWPKWYSGKHWWDSGLGV</sequence>
<feature type="transmembrane region" description="Helical" evidence="9">
    <location>
        <begin position="572"/>
        <end position="590"/>
    </location>
</feature>
<dbReference type="GO" id="GO:0016020">
    <property type="term" value="C:membrane"/>
    <property type="evidence" value="ECO:0007669"/>
    <property type="project" value="UniProtKB-SubCell"/>
</dbReference>
<evidence type="ECO:0000256" key="2">
    <source>
        <dbReference type="ARBA" id="ARBA00005179"/>
    </source>
</evidence>
<dbReference type="InterPro" id="IPR032805">
    <property type="entry name" value="Wax_synthase_dom"/>
</dbReference>
<evidence type="ECO:0000256" key="5">
    <source>
        <dbReference type="ARBA" id="ARBA00022692"/>
    </source>
</evidence>
<comment type="similarity">
    <text evidence="3">Belongs to the wax synthase family.</text>
</comment>
<proteinExistence type="inferred from homology"/>
<evidence type="ECO:0000313" key="12">
    <source>
        <dbReference type="Proteomes" id="UP001369815"/>
    </source>
</evidence>
<evidence type="ECO:0000256" key="7">
    <source>
        <dbReference type="ARBA" id="ARBA00023136"/>
    </source>
</evidence>
<feature type="transmembrane region" description="Helical" evidence="9">
    <location>
        <begin position="533"/>
        <end position="552"/>
    </location>
</feature>
<dbReference type="EMBL" id="JBANMG010000004">
    <property type="protein sequence ID" value="KAK6954529.1"/>
    <property type="molecule type" value="Genomic_DNA"/>
</dbReference>
<feature type="transmembrane region" description="Helical" evidence="9">
    <location>
        <begin position="356"/>
        <end position="376"/>
    </location>
</feature>
<evidence type="ECO:0000256" key="6">
    <source>
        <dbReference type="ARBA" id="ARBA00022989"/>
    </source>
</evidence>
<evidence type="ECO:0000313" key="11">
    <source>
        <dbReference type="EMBL" id="KAK6954529.1"/>
    </source>
</evidence>
<dbReference type="GO" id="GO:0006629">
    <property type="term" value="P:lipid metabolic process"/>
    <property type="evidence" value="ECO:0007669"/>
    <property type="project" value="InterPro"/>
</dbReference>
<feature type="domain" description="Wax synthase" evidence="10">
    <location>
        <begin position="453"/>
        <end position="541"/>
    </location>
</feature>
<organism evidence="11 12">
    <name type="scientific">Daldinia eschscholtzii</name>
    <dbReference type="NCBI Taxonomy" id="292717"/>
    <lineage>
        <taxon>Eukaryota</taxon>
        <taxon>Fungi</taxon>
        <taxon>Dikarya</taxon>
        <taxon>Ascomycota</taxon>
        <taxon>Pezizomycotina</taxon>
        <taxon>Sordariomycetes</taxon>
        <taxon>Xylariomycetidae</taxon>
        <taxon>Xylariales</taxon>
        <taxon>Hypoxylaceae</taxon>
        <taxon>Daldinia</taxon>
    </lineage>
</organism>
<comment type="subcellular location">
    <subcellularLocation>
        <location evidence="1">Membrane</location>
        <topology evidence="1">Multi-pass membrane protein</topology>
    </subcellularLocation>
</comment>
<protein>
    <recommendedName>
        <fullName evidence="10">Wax synthase domain-containing protein</fullName>
    </recommendedName>
</protein>
<evidence type="ECO:0000256" key="8">
    <source>
        <dbReference type="SAM" id="MobiDB-lite"/>
    </source>
</evidence>
<evidence type="ECO:0000256" key="9">
    <source>
        <dbReference type="SAM" id="Phobius"/>
    </source>
</evidence>
<dbReference type="Proteomes" id="UP001369815">
    <property type="component" value="Unassembled WGS sequence"/>
</dbReference>
<comment type="pathway">
    <text evidence="2">Secondary metabolite biosynthesis.</text>
</comment>
<dbReference type="PANTHER" id="PTHR31595">
    <property type="entry name" value="LONG-CHAIN-ALCOHOL O-FATTY-ACYLTRANSFERASE 3-RELATED"/>
    <property type="match status" value="1"/>
</dbReference>
<dbReference type="GO" id="GO:0008374">
    <property type="term" value="F:O-acyltransferase activity"/>
    <property type="evidence" value="ECO:0007669"/>
    <property type="project" value="InterPro"/>
</dbReference>
<accession>A0AAX6MPH8</accession>
<dbReference type="Pfam" id="PF13813">
    <property type="entry name" value="MBOAT_2"/>
    <property type="match status" value="1"/>
</dbReference>
<feature type="transmembrane region" description="Helical" evidence="9">
    <location>
        <begin position="34"/>
        <end position="53"/>
    </location>
</feature>
<reference evidence="11 12" key="1">
    <citation type="journal article" date="2024" name="Front Chem Biol">
        <title>Unveiling the potential of Daldinia eschscholtzii MFLUCC 19-0629 through bioactivity and bioinformatics studies for enhanced sustainable agriculture production.</title>
        <authorList>
            <person name="Brooks S."/>
            <person name="Weaver J.A."/>
            <person name="Klomchit A."/>
            <person name="Alharthi S.A."/>
            <person name="Onlamun T."/>
            <person name="Nurani R."/>
            <person name="Vong T.K."/>
            <person name="Alberti F."/>
            <person name="Greco C."/>
        </authorList>
    </citation>
    <scope>NUCLEOTIDE SEQUENCE [LARGE SCALE GENOMIC DNA]</scope>
    <source>
        <strain evidence="11">MFLUCC 19-0629</strain>
    </source>
</reference>